<dbReference type="EMBL" id="PPSW01000061">
    <property type="protein sequence ID" value="TLX45106.1"/>
    <property type="molecule type" value="Genomic_DNA"/>
</dbReference>
<evidence type="ECO:0000313" key="2">
    <source>
        <dbReference type="EMBL" id="TLX45106.1"/>
    </source>
</evidence>
<accession>A0A5R9PXS6</accession>
<dbReference type="AlphaFoldDB" id="A0A5R9PXS6"/>
<organism evidence="2 3">
    <name type="scientific">Pseudoalteromonas phenolica</name>
    <dbReference type="NCBI Taxonomy" id="161398"/>
    <lineage>
        <taxon>Bacteria</taxon>
        <taxon>Pseudomonadati</taxon>
        <taxon>Pseudomonadota</taxon>
        <taxon>Gammaproteobacteria</taxon>
        <taxon>Alteromonadales</taxon>
        <taxon>Pseudoalteromonadaceae</taxon>
        <taxon>Pseudoalteromonas</taxon>
    </lineage>
</organism>
<reference evidence="2 3" key="1">
    <citation type="submission" date="2018-01" db="EMBL/GenBank/DDBJ databases">
        <title>Co-occurrence of chitin degradation, pigmentation and bioactivity in marine Pseudoalteromonas.</title>
        <authorList>
            <person name="Paulsen S."/>
            <person name="Gram L."/>
            <person name="Machado H."/>
        </authorList>
    </citation>
    <scope>NUCLEOTIDE SEQUENCE [LARGE SCALE GENOMIC DNA]</scope>
    <source>
        <strain evidence="2 3">S3663</strain>
    </source>
</reference>
<dbReference type="RefSeq" id="WP_138484761.1">
    <property type="nucleotide sequence ID" value="NZ_PPSW01000061.1"/>
</dbReference>
<feature type="signal peptide" evidence="1">
    <location>
        <begin position="1"/>
        <end position="22"/>
    </location>
</feature>
<proteinExistence type="predicted"/>
<keyword evidence="1" id="KW-0732">Signal</keyword>
<evidence type="ECO:0000313" key="3">
    <source>
        <dbReference type="Proteomes" id="UP000309186"/>
    </source>
</evidence>
<dbReference type="Proteomes" id="UP000309186">
    <property type="component" value="Unassembled WGS sequence"/>
</dbReference>
<evidence type="ECO:0000256" key="1">
    <source>
        <dbReference type="SAM" id="SignalP"/>
    </source>
</evidence>
<name>A0A5R9PXS6_9GAMM</name>
<gene>
    <name evidence="2" type="ORF">C1E24_20660</name>
</gene>
<protein>
    <submittedName>
        <fullName evidence="2">Uncharacterized protein</fullName>
    </submittedName>
</protein>
<feature type="chain" id="PRO_5024454881" evidence="1">
    <location>
        <begin position="23"/>
        <end position="135"/>
    </location>
</feature>
<sequence>MKLKIKLASIVLLSTVGFASHATSSYLPAAKVEIKSCSVSQEGSKNFLTVRHQGWTSNNKPGYVHHLDFKVEINDDNYGNIYRLKDLGTHENTYDQTKVFLGHYNTGTITSVNFQTNSGHEVETTKAYLCEGLNY</sequence>
<comment type="caution">
    <text evidence="2">The sequence shown here is derived from an EMBL/GenBank/DDBJ whole genome shotgun (WGS) entry which is preliminary data.</text>
</comment>